<gene>
    <name evidence="2" type="ORF">FEF10_12075</name>
</gene>
<dbReference type="RefSeq" id="WP_105625682.1">
    <property type="nucleotide sequence ID" value="NZ_CP022097.2"/>
</dbReference>
<dbReference type="PANTHER" id="PTHR43581">
    <property type="entry name" value="ATP/GTP PHOSPHATASE"/>
    <property type="match status" value="1"/>
</dbReference>
<proteinExistence type="predicted"/>
<dbReference type="EMBL" id="VAVY01000002">
    <property type="protein sequence ID" value="TMM63973.1"/>
    <property type="molecule type" value="Genomic_DNA"/>
</dbReference>
<dbReference type="Pfam" id="PF13304">
    <property type="entry name" value="AAA_21"/>
    <property type="match status" value="1"/>
</dbReference>
<dbReference type="GO" id="GO:0005524">
    <property type="term" value="F:ATP binding"/>
    <property type="evidence" value="ECO:0007669"/>
    <property type="project" value="UniProtKB-KW"/>
</dbReference>
<protein>
    <submittedName>
        <fullName evidence="2">ATP-binding protein</fullName>
    </submittedName>
</protein>
<keyword evidence="2" id="KW-0547">Nucleotide-binding</keyword>
<evidence type="ECO:0000259" key="1">
    <source>
        <dbReference type="Pfam" id="PF13304"/>
    </source>
</evidence>
<comment type="caution">
    <text evidence="2">The sequence shown here is derived from an EMBL/GenBank/DDBJ whole genome shotgun (WGS) entry which is preliminary data.</text>
</comment>
<dbReference type="InterPro" id="IPR051396">
    <property type="entry name" value="Bact_Antivir_Def_Nuclease"/>
</dbReference>
<dbReference type="SUPFAM" id="SSF52540">
    <property type="entry name" value="P-loop containing nucleoside triphosphate hydrolases"/>
    <property type="match status" value="1"/>
</dbReference>
<evidence type="ECO:0000313" key="3">
    <source>
        <dbReference type="Proteomes" id="UP000310095"/>
    </source>
</evidence>
<dbReference type="InterPro" id="IPR003959">
    <property type="entry name" value="ATPase_AAA_core"/>
</dbReference>
<accession>A0ABY2VGW3</accession>
<evidence type="ECO:0000313" key="2">
    <source>
        <dbReference type="EMBL" id="TMM63973.1"/>
    </source>
</evidence>
<organism evidence="2 3">
    <name type="scientific">Pseudomonas protegens</name>
    <dbReference type="NCBI Taxonomy" id="380021"/>
    <lineage>
        <taxon>Bacteria</taxon>
        <taxon>Pseudomonadati</taxon>
        <taxon>Pseudomonadota</taxon>
        <taxon>Gammaproteobacteria</taxon>
        <taxon>Pseudomonadales</taxon>
        <taxon>Pseudomonadaceae</taxon>
        <taxon>Pseudomonas</taxon>
    </lineage>
</organism>
<dbReference type="Proteomes" id="UP000310095">
    <property type="component" value="Unassembled WGS sequence"/>
</dbReference>
<keyword evidence="2" id="KW-0067">ATP-binding</keyword>
<name>A0ABY2VGW3_9PSED</name>
<dbReference type="PANTHER" id="PTHR43581:SF4">
    <property type="entry name" value="ATP_GTP PHOSPHATASE"/>
    <property type="match status" value="1"/>
</dbReference>
<keyword evidence="3" id="KW-1185">Reference proteome</keyword>
<feature type="domain" description="ATPase AAA-type core" evidence="1">
    <location>
        <begin position="171"/>
        <end position="333"/>
    </location>
</feature>
<sequence length="610" mass="68526">MYIQRMWSINLAGYSSVNAGEKWMNFKKLNLIVGPNNSGKSRLLRTLFSSKNKDMSVGVGDVAQSVVSGIEDIMDVIKNCPAGIMEFDCIEFLRVCDGQCRSVEEICAIVSNFIKLLQQASNTNLRVSGGAGLREFNIIRGRLQHENVSDIISGLTDFNSRLSNVKKHYIPILRGMRPLDGGKDLFLERTQTDYFSGNDGLNIITGFDLYSLLARFLLGQPDERNRVREYEKILGNEFFGGADITLIPQYGKDTVAVKIGDDAQFSIFDIGDGLQQVIIITSAAYLEKQNSIFFIEEPESCLHPGLLRKLALFLLSHTDHQYVATTHSNHLLDLAESCEDVLIHRVAKRGGKDGNDFYIQECTKDRDILADLGVRASSVYLANSTIWVEGVTDRKYLKVIMKKYLSSKCLGDKKNRFEGFLENYHYVFVEYQGGTLGHWGFDDDDDTTDRLKASRLCSDAFLIADGDILSKSERAQKLTLELQDRFHLLPGKEIENLLPANVVLESAKRIFKRKISKTKDGLNVEALSGILKVNLAVSKQGIGFHLDRALGLKGKGKAERRVFADESGTINDKVKFCHQTIQVMDEIEWELSAELIDLCEKIYSHIDLKN</sequence>
<dbReference type="InterPro" id="IPR027417">
    <property type="entry name" value="P-loop_NTPase"/>
</dbReference>
<dbReference type="Gene3D" id="3.40.50.300">
    <property type="entry name" value="P-loop containing nucleotide triphosphate hydrolases"/>
    <property type="match status" value="1"/>
</dbReference>
<reference evidence="2 3" key="1">
    <citation type="submission" date="2019-05" db="EMBL/GenBank/DDBJ databases">
        <title>Identification and Biocontrol Activity Analysis of Biocontrol Strain PF-1 Based on Genome-wide Data.</title>
        <authorList>
            <person name="Qi J."/>
        </authorList>
    </citation>
    <scope>NUCLEOTIDE SEQUENCE [LARGE SCALE GENOMIC DNA]</scope>
    <source>
        <strain evidence="2 3">PF-1</strain>
    </source>
</reference>